<organism evidence="1 2">
    <name type="scientific">Pelomicrobium methylotrophicum</name>
    <dbReference type="NCBI Taxonomy" id="2602750"/>
    <lineage>
        <taxon>Bacteria</taxon>
        <taxon>Pseudomonadati</taxon>
        <taxon>Pseudomonadota</taxon>
        <taxon>Hydrogenophilia</taxon>
        <taxon>Hydrogenophilia incertae sedis</taxon>
        <taxon>Pelomicrobium</taxon>
    </lineage>
</organism>
<dbReference type="OrthoDB" id="9806368at2"/>
<dbReference type="EMBL" id="VPFL01000003">
    <property type="protein sequence ID" value="TXF13013.1"/>
    <property type="molecule type" value="Genomic_DNA"/>
</dbReference>
<sequence>MTMRKIQVFLREDQRAALRSIAARTGQKQSDLIRKSVDLLIERAQREDIDWREATRAIAGMWKDRPGLEDLSREIRAAAKRRFAFVYERT</sequence>
<protein>
    <recommendedName>
        <fullName evidence="3">Ribbon-helix-helix protein CopG domain-containing protein</fullName>
    </recommendedName>
</protein>
<name>A0A5C7EX74_9PROT</name>
<dbReference type="AlphaFoldDB" id="A0A5C7EX74"/>
<gene>
    <name evidence="1" type="ORF">FR698_02740</name>
</gene>
<dbReference type="Proteomes" id="UP000321201">
    <property type="component" value="Unassembled WGS sequence"/>
</dbReference>
<evidence type="ECO:0000313" key="1">
    <source>
        <dbReference type="EMBL" id="TXF13013.1"/>
    </source>
</evidence>
<accession>A0A5C7EX74</accession>
<dbReference type="InParanoid" id="A0A5C7EX74"/>
<evidence type="ECO:0008006" key="3">
    <source>
        <dbReference type="Google" id="ProtNLM"/>
    </source>
</evidence>
<reference evidence="1 2" key="1">
    <citation type="submission" date="2019-08" db="EMBL/GenBank/DDBJ databases">
        <title>Pelomicrobium methylotrophicum gen. nov., sp. nov. a moderately thermophilic, facultatively anaerobic, lithoautotrophic and methylotrophic bacterium isolated from a terrestrial mud volcano.</title>
        <authorList>
            <person name="Slobodkina G.B."/>
            <person name="Merkel A.Y."/>
            <person name="Slobodkin A.I."/>
        </authorList>
    </citation>
    <scope>NUCLEOTIDE SEQUENCE [LARGE SCALE GENOMIC DNA]</scope>
    <source>
        <strain evidence="1 2">SM250</strain>
    </source>
</reference>
<proteinExistence type="predicted"/>
<dbReference type="RefSeq" id="WP_147798657.1">
    <property type="nucleotide sequence ID" value="NZ_VPFL01000003.1"/>
</dbReference>
<evidence type="ECO:0000313" key="2">
    <source>
        <dbReference type="Proteomes" id="UP000321201"/>
    </source>
</evidence>
<comment type="caution">
    <text evidence="1">The sequence shown here is derived from an EMBL/GenBank/DDBJ whole genome shotgun (WGS) entry which is preliminary data.</text>
</comment>
<keyword evidence="2" id="KW-1185">Reference proteome</keyword>